<sequence>MQWQSSMFVGAQMVHAHFSEMRQAHTNGKKQQCLGHHAGIRIYFLGFLSGIGMGHEHPDQEACVHAILIANFPTISGGVGIRSIAQTTECGQAVPGDESSAAEPPWDKARAQYQERIPKRKSTDDSKMPKLVTALTRSKADPLQLRAGGGDTPSDADLYLLGKQEK</sequence>
<evidence type="ECO:0000313" key="2">
    <source>
        <dbReference type="EMBL" id="RLV89926.1"/>
    </source>
</evidence>
<evidence type="ECO:0000313" key="3">
    <source>
        <dbReference type="Proteomes" id="UP000276834"/>
    </source>
</evidence>
<dbReference type="EMBL" id="QUSF01000135">
    <property type="protein sequence ID" value="RLV89926.1"/>
    <property type="molecule type" value="Genomic_DNA"/>
</dbReference>
<gene>
    <name evidence="2" type="ORF">DV515_00014622</name>
</gene>
<reference evidence="2 3" key="1">
    <citation type="journal article" date="2018" name="Proc. R. Soc. B">
        <title>A non-coding region near Follistatin controls head colour polymorphism in the Gouldian finch.</title>
        <authorList>
            <person name="Toomey M.B."/>
            <person name="Marques C.I."/>
            <person name="Andrade P."/>
            <person name="Araujo P.M."/>
            <person name="Sabatino S."/>
            <person name="Gazda M.A."/>
            <person name="Afonso S."/>
            <person name="Lopes R.J."/>
            <person name="Corbo J.C."/>
            <person name="Carneiro M."/>
        </authorList>
    </citation>
    <scope>NUCLEOTIDE SEQUENCE [LARGE SCALE GENOMIC DNA]</scope>
    <source>
        <strain evidence="2">Red01</strain>
        <tissue evidence="2">Muscle</tissue>
    </source>
</reference>
<name>A0A3L8RY29_CHLGU</name>
<feature type="region of interest" description="Disordered" evidence="1">
    <location>
        <begin position="90"/>
        <end position="166"/>
    </location>
</feature>
<dbReference type="Proteomes" id="UP000276834">
    <property type="component" value="Unassembled WGS sequence"/>
</dbReference>
<protein>
    <submittedName>
        <fullName evidence="2">Uncharacterized protein</fullName>
    </submittedName>
</protein>
<keyword evidence="3" id="KW-1185">Reference proteome</keyword>
<accession>A0A3L8RY29</accession>
<evidence type="ECO:0000256" key="1">
    <source>
        <dbReference type="SAM" id="MobiDB-lite"/>
    </source>
</evidence>
<proteinExistence type="predicted"/>
<organism evidence="2 3">
    <name type="scientific">Chloebia gouldiae</name>
    <name type="common">Gouldian finch</name>
    <name type="synonym">Erythrura gouldiae</name>
    <dbReference type="NCBI Taxonomy" id="44316"/>
    <lineage>
        <taxon>Eukaryota</taxon>
        <taxon>Metazoa</taxon>
        <taxon>Chordata</taxon>
        <taxon>Craniata</taxon>
        <taxon>Vertebrata</taxon>
        <taxon>Euteleostomi</taxon>
        <taxon>Archelosauria</taxon>
        <taxon>Archosauria</taxon>
        <taxon>Dinosauria</taxon>
        <taxon>Saurischia</taxon>
        <taxon>Theropoda</taxon>
        <taxon>Coelurosauria</taxon>
        <taxon>Aves</taxon>
        <taxon>Neognathae</taxon>
        <taxon>Neoaves</taxon>
        <taxon>Telluraves</taxon>
        <taxon>Australaves</taxon>
        <taxon>Passeriformes</taxon>
        <taxon>Passeroidea</taxon>
        <taxon>Passeridae</taxon>
        <taxon>Chloebia</taxon>
    </lineage>
</organism>
<comment type="caution">
    <text evidence="2">The sequence shown here is derived from an EMBL/GenBank/DDBJ whole genome shotgun (WGS) entry which is preliminary data.</text>
</comment>
<dbReference type="AlphaFoldDB" id="A0A3L8RY29"/>